<sequence>MNKEAQGITLVTEYFYPEEASTAQLLTSLATDLQGEFDVSVLTGQPNYHPGDETESLPAREQHEGVSIERLPATRLDKDTLPFRVVNWITFTLLVFWRLVRTRDSDDVVLVLSNPPLLPLAAWAAKRICGISYGYLIYDMYPDFPVALGMISADSIVARWWEKVMRMVYRDADRIVVLGASMKRRLTSKMDDDPAFSRDKVEVIPNWEDDDLIKPMPKSKNSFAQEEGLTDSFMLLYSGNIGRFHELRTAIDAIKLLEEKGRDDIELVIIGEGARKADHRRYVEQQDIQNVRFLPFQPMERLPETLTACDASLVGIIPEVEGMCVSSKLYSALAAGRPILAVVGEDDEVGRVVRQHECGAHVRPGDAEKTAETLAKWAENPSLSEELGEHARSSFEAHYTRTHAVEAYRSLFDQMHAGS</sequence>
<dbReference type="GO" id="GO:0016758">
    <property type="term" value="F:hexosyltransferase activity"/>
    <property type="evidence" value="ECO:0007669"/>
    <property type="project" value="TreeGrafter"/>
</dbReference>
<dbReference type="HOGENOM" id="CLU_009583_11_0_10"/>
<dbReference type="EMBL" id="FP565814">
    <property type="protein sequence ID" value="CBH23638.1"/>
    <property type="molecule type" value="Genomic_DNA"/>
</dbReference>
<feature type="domain" description="Glycosyl transferase family 1" evidence="1">
    <location>
        <begin position="225"/>
        <end position="393"/>
    </location>
</feature>
<organism evidence="3 4">
    <name type="scientific">Salinibacter ruber (strain M8)</name>
    <dbReference type="NCBI Taxonomy" id="761659"/>
    <lineage>
        <taxon>Bacteria</taxon>
        <taxon>Pseudomonadati</taxon>
        <taxon>Rhodothermota</taxon>
        <taxon>Rhodothermia</taxon>
        <taxon>Rhodothermales</taxon>
        <taxon>Salinibacteraceae</taxon>
        <taxon>Salinibacter</taxon>
    </lineage>
</organism>
<feature type="domain" description="Glycosyltransferase subfamily 4-like N-terminal" evidence="2">
    <location>
        <begin position="28"/>
        <end position="207"/>
    </location>
</feature>
<dbReference type="Proteomes" id="UP000000933">
    <property type="component" value="Chromosome"/>
</dbReference>
<dbReference type="RefSeq" id="WP_013061154.1">
    <property type="nucleotide sequence ID" value="NC_014032.1"/>
</dbReference>
<dbReference type="InterPro" id="IPR028098">
    <property type="entry name" value="Glyco_trans_4-like_N"/>
</dbReference>
<evidence type="ECO:0000313" key="4">
    <source>
        <dbReference type="Proteomes" id="UP000000933"/>
    </source>
</evidence>
<dbReference type="Gene3D" id="3.40.50.2000">
    <property type="entry name" value="Glycogen Phosphorylase B"/>
    <property type="match status" value="2"/>
</dbReference>
<dbReference type="SUPFAM" id="SSF53756">
    <property type="entry name" value="UDP-Glycosyltransferase/glycogen phosphorylase"/>
    <property type="match status" value="1"/>
</dbReference>
<dbReference type="PANTHER" id="PTHR45947:SF3">
    <property type="entry name" value="SULFOQUINOVOSYL TRANSFERASE SQD2"/>
    <property type="match status" value="1"/>
</dbReference>
<gene>
    <name evidence="3" type="primary">rfaG</name>
    <name evidence="3" type="ordered locus">SRM_00717</name>
</gene>
<dbReference type="InterPro" id="IPR001296">
    <property type="entry name" value="Glyco_trans_1"/>
</dbReference>
<evidence type="ECO:0000259" key="2">
    <source>
        <dbReference type="Pfam" id="PF13579"/>
    </source>
</evidence>
<dbReference type="Pfam" id="PF00534">
    <property type="entry name" value="Glycos_transf_1"/>
    <property type="match status" value="1"/>
</dbReference>
<dbReference type="PANTHER" id="PTHR45947">
    <property type="entry name" value="SULFOQUINOVOSYL TRANSFERASE SQD2"/>
    <property type="match status" value="1"/>
</dbReference>
<accession>D5H6I3</accession>
<evidence type="ECO:0000313" key="3">
    <source>
        <dbReference type="EMBL" id="CBH23638.1"/>
    </source>
</evidence>
<dbReference type="CDD" id="cd03794">
    <property type="entry name" value="GT4_WbuB-like"/>
    <property type="match status" value="1"/>
</dbReference>
<dbReference type="Pfam" id="PF13579">
    <property type="entry name" value="Glyco_trans_4_4"/>
    <property type="match status" value="1"/>
</dbReference>
<evidence type="ECO:0000259" key="1">
    <source>
        <dbReference type="Pfam" id="PF00534"/>
    </source>
</evidence>
<protein>
    <submittedName>
        <fullName evidence="3">Glycosyltransferase, group 1</fullName>
    </submittedName>
</protein>
<proteinExistence type="predicted"/>
<reference evidence="3 4" key="1">
    <citation type="journal article" date="2010" name="ISME J.">
        <title>Fine-scale evolution: genomic, phenotypic and ecological differentiation in two coexisting Salinibacter ruber strains.</title>
        <authorList>
            <person name="Pena A."/>
            <person name="Teeling H."/>
            <person name="Huerta-Cepas J."/>
            <person name="Santos F."/>
            <person name="Yarza P."/>
            <person name="Brito-Echeverria J."/>
            <person name="Lucio M."/>
            <person name="Schmitt-Kopplin P."/>
            <person name="Meseguer I."/>
            <person name="Schenowitz C."/>
            <person name="Dossat C."/>
            <person name="Barbe V."/>
            <person name="Dopazo J."/>
            <person name="Rossello-Mora R."/>
            <person name="Schuler M."/>
            <person name="Glockner F.O."/>
            <person name="Amann R."/>
            <person name="Gabaldon T."/>
            <person name="Anton J."/>
        </authorList>
    </citation>
    <scope>NUCLEOTIDE SEQUENCE [LARGE SCALE GENOMIC DNA]</scope>
    <source>
        <strain evidence="3 4">M8</strain>
    </source>
</reference>
<reference evidence="4" key="2">
    <citation type="submission" date="2010-04" db="EMBL/GenBank/DDBJ databases">
        <title>Genome sequence of Salinibacter ruber M8.</title>
        <authorList>
            <consortium name="Genoscope"/>
        </authorList>
    </citation>
    <scope>NUCLEOTIDE SEQUENCE [LARGE SCALE GENOMIC DNA]</scope>
    <source>
        <strain evidence="4">M8</strain>
    </source>
</reference>
<dbReference type="KEGG" id="srm:SRM_00717"/>
<name>D5H6I3_SALRM</name>
<dbReference type="InterPro" id="IPR050194">
    <property type="entry name" value="Glycosyltransferase_grp1"/>
</dbReference>
<dbReference type="AlphaFoldDB" id="D5H6I3"/>